<dbReference type="CDD" id="cd18548">
    <property type="entry name" value="ABC_6TM_Tm287_like"/>
    <property type="match status" value="1"/>
</dbReference>
<dbReference type="Proteomes" id="UP000622610">
    <property type="component" value="Unassembled WGS sequence"/>
</dbReference>
<dbReference type="InterPro" id="IPR017871">
    <property type="entry name" value="ABC_transporter-like_CS"/>
</dbReference>
<evidence type="ECO:0000256" key="2">
    <source>
        <dbReference type="ARBA" id="ARBA00022448"/>
    </source>
</evidence>
<dbReference type="Gene3D" id="1.20.1560.10">
    <property type="entry name" value="ABC transporter type 1, transmembrane domain"/>
    <property type="match status" value="1"/>
</dbReference>
<reference evidence="12" key="2">
    <citation type="submission" date="2020-09" db="EMBL/GenBank/DDBJ databases">
        <authorList>
            <person name="Sun Q."/>
            <person name="Sedlacek I."/>
        </authorList>
    </citation>
    <scope>NUCLEOTIDE SEQUENCE</scope>
    <source>
        <strain evidence="12">CCM 8433</strain>
    </source>
</reference>
<evidence type="ECO:0000313" key="12">
    <source>
        <dbReference type="EMBL" id="GGI65504.1"/>
    </source>
</evidence>
<keyword evidence="8 9" id="KW-0472">Membrane</keyword>
<comment type="subcellular location">
    <subcellularLocation>
        <location evidence="1">Cell membrane</location>
        <topology evidence="1">Multi-pass membrane protein</topology>
    </subcellularLocation>
</comment>
<dbReference type="InterPro" id="IPR027417">
    <property type="entry name" value="P-loop_NTPase"/>
</dbReference>
<dbReference type="PROSITE" id="PS50929">
    <property type="entry name" value="ABC_TM1F"/>
    <property type="match status" value="1"/>
</dbReference>
<feature type="transmembrane region" description="Helical" evidence="9">
    <location>
        <begin position="240"/>
        <end position="264"/>
    </location>
</feature>
<accession>A0A917JHQ3</accession>
<feature type="transmembrane region" description="Helical" evidence="9">
    <location>
        <begin position="20"/>
        <end position="43"/>
    </location>
</feature>
<dbReference type="Pfam" id="PF00005">
    <property type="entry name" value="ABC_tran"/>
    <property type="match status" value="1"/>
</dbReference>
<keyword evidence="2" id="KW-0813">Transport</keyword>
<dbReference type="SMART" id="SM00382">
    <property type="entry name" value="AAA"/>
    <property type="match status" value="1"/>
</dbReference>
<dbReference type="PROSITE" id="PS00211">
    <property type="entry name" value="ABC_TRANSPORTER_1"/>
    <property type="match status" value="1"/>
</dbReference>
<evidence type="ECO:0000256" key="7">
    <source>
        <dbReference type="ARBA" id="ARBA00022989"/>
    </source>
</evidence>
<dbReference type="SUPFAM" id="SSF52540">
    <property type="entry name" value="P-loop containing nucleoside triphosphate hydrolases"/>
    <property type="match status" value="1"/>
</dbReference>
<evidence type="ECO:0000313" key="13">
    <source>
        <dbReference type="Proteomes" id="UP000622610"/>
    </source>
</evidence>
<feature type="transmembrane region" description="Helical" evidence="9">
    <location>
        <begin position="161"/>
        <end position="180"/>
    </location>
</feature>
<feature type="domain" description="ABC transporter" evidence="10">
    <location>
        <begin position="340"/>
        <end position="575"/>
    </location>
</feature>
<evidence type="ECO:0000256" key="6">
    <source>
        <dbReference type="ARBA" id="ARBA00022840"/>
    </source>
</evidence>
<dbReference type="FunFam" id="3.40.50.300:FF:000221">
    <property type="entry name" value="Multidrug ABC transporter ATP-binding protein"/>
    <property type="match status" value="1"/>
</dbReference>
<dbReference type="PROSITE" id="PS50893">
    <property type="entry name" value="ABC_TRANSPORTER_2"/>
    <property type="match status" value="1"/>
</dbReference>
<dbReference type="GO" id="GO:0005886">
    <property type="term" value="C:plasma membrane"/>
    <property type="evidence" value="ECO:0007669"/>
    <property type="project" value="UniProtKB-SubCell"/>
</dbReference>
<dbReference type="InterPro" id="IPR003439">
    <property type="entry name" value="ABC_transporter-like_ATP-bd"/>
</dbReference>
<keyword evidence="13" id="KW-1185">Reference proteome</keyword>
<dbReference type="Gene3D" id="3.40.50.300">
    <property type="entry name" value="P-loop containing nucleotide triphosphate hydrolases"/>
    <property type="match status" value="1"/>
</dbReference>
<keyword evidence="6 12" id="KW-0067">ATP-binding</keyword>
<feature type="transmembrane region" description="Helical" evidence="9">
    <location>
        <begin position="133"/>
        <end position="155"/>
    </location>
</feature>
<sequence length="585" mass="65211">MKKMTVVQILKKFLVKHKMLTLLMSTALMFQVIGTLYVPFLVAELIDEGIAQKDLSLVASIGIEMVIVAILAGVAGILGSYYSAKFAAKFSYQARKDVFQKVQELSMSDMNQFGVSSLLTRTVNDIENIAEALVLFSQMILPAPFISLIAIYLTWTVSEKLVWIPILVITIFTLLTLVLVRKGNKYSVIIQEKMDRMVRSIREFYSGVRVIRAFNNESSEKKKTDQTFSDYASNMIQLNYLFAFLTPSVSALFGGAMTAIMWFGAFEVVGGTLEIGSITAIVEYTVLAIMYLIMAAMVILTLPSAYASLDRLRQVLVLDIEVKDPTHPLREDREDDQAVVRFEHVSFAYPDSEDPVLQEINFHVNRGETVAIVGSTGSGKSTIAKLLLRLNDVTSGSVMVNGIDVRKQKQFDLRKNISYVPQKSFLFNGTILENIQMGNEAATFTEIEAAAKTAQAASFIQTLEQQYDSFVAQGGSNYSGGQKQRLSIARALVKKADVYLFDDSFSALDYQTDKLVRQGIKQTLTDVAIIIVAQRLSTVIEADRIVLIDQGKVVGQGTHEELLRKNRLYQEFAISQQLLEEGDQR</sequence>
<gene>
    <name evidence="12" type="ORF">GCM10011482_11580</name>
</gene>
<dbReference type="PANTHER" id="PTHR24221:SF276">
    <property type="entry name" value="ABC TRANSPORTER, ATP-BINDING_PERMEASE PROTEIN"/>
    <property type="match status" value="1"/>
</dbReference>
<dbReference type="Pfam" id="PF00664">
    <property type="entry name" value="ABC_membrane"/>
    <property type="match status" value="1"/>
</dbReference>
<evidence type="ECO:0000256" key="3">
    <source>
        <dbReference type="ARBA" id="ARBA00022475"/>
    </source>
</evidence>
<evidence type="ECO:0000256" key="5">
    <source>
        <dbReference type="ARBA" id="ARBA00022741"/>
    </source>
</evidence>
<proteinExistence type="predicted"/>
<keyword evidence="7 9" id="KW-1133">Transmembrane helix</keyword>
<feature type="transmembrane region" description="Helical" evidence="9">
    <location>
        <begin position="284"/>
        <end position="306"/>
    </location>
</feature>
<reference evidence="12" key="1">
    <citation type="journal article" date="2014" name="Int. J. Syst. Evol. Microbiol.">
        <title>Complete genome sequence of Corynebacterium casei LMG S-19264T (=DSM 44701T), isolated from a smear-ripened cheese.</title>
        <authorList>
            <consortium name="US DOE Joint Genome Institute (JGI-PGF)"/>
            <person name="Walter F."/>
            <person name="Albersmeier A."/>
            <person name="Kalinowski J."/>
            <person name="Ruckert C."/>
        </authorList>
    </citation>
    <scope>NUCLEOTIDE SEQUENCE</scope>
    <source>
        <strain evidence="12">CCM 8433</strain>
    </source>
</reference>
<dbReference type="GO" id="GO:0140359">
    <property type="term" value="F:ABC-type transporter activity"/>
    <property type="evidence" value="ECO:0007669"/>
    <property type="project" value="InterPro"/>
</dbReference>
<dbReference type="AlphaFoldDB" id="A0A917JHQ3"/>
<dbReference type="InterPro" id="IPR003593">
    <property type="entry name" value="AAA+_ATPase"/>
</dbReference>
<dbReference type="InterPro" id="IPR011527">
    <property type="entry name" value="ABC1_TM_dom"/>
</dbReference>
<dbReference type="GO" id="GO:0005524">
    <property type="term" value="F:ATP binding"/>
    <property type="evidence" value="ECO:0007669"/>
    <property type="project" value="UniProtKB-KW"/>
</dbReference>
<evidence type="ECO:0000256" key="1">
    <source>
        <dbReference type="ARBA" id="ARBA00004651"/>
    </source>
</evidence>
<evidence type="ECO:0000256" key="9">
    <source>
        <dbReference type="SAM" id="Phobius"/>
    </source>
</evidence>
<organism evidence="12 13">
    <name type="scientific">Enterococcus alcedinis</name>
    <dbReference type="NCBI Taxonomy" id="1274384"/>
    <lineage>
        <taxon>Bacteria</taxon>
        <taxon>Bacillati</taxon>
        <taxon>Bacillota</taxon>
        <taxon>Bacilli</taxon>
        <taxon>Lactobacillales</taxon>
        <taxon>Enterococcaceae</taxon>
        <taxon>Enterococcus</taxon>
    </lineage>
</organism>
<dbReference type="InterPro" id="IPR039421">
    <property type="entry name" value="Type_1_exporter"/>
</dbReference>
<keyword evidence="5" id="KW-0547">Nucleotide-binding</keyword>
<evidence type="ECO:0000259" key="10">
    <source>
        <dbReference type="PROSITE" id="PS50893"/>
    </source>
</evidence>
<dbReference type="SUPFAM" id="SSF90123">
    <property type="entry name" value="ABC transporter transmembrane region"/>
    <property type="match status" value="1"/>
</dbReference>
<feature type="transmembrane region" description="Helical" evidence="9">
    <location>
        <begin position="55"/>
        <end position="82"/>
    </location>
</feature>
<keyword evidence="4 9" id="KW-0812">Transmembrane</keyword>
<dbReference type="EMBL" id="BMDT01000004">
    <property type="protein sequence ID" value="GGI65504.1"/>
    <property type="molecule type" value="Genomic_DNA"/>
</dbReference>
<evidence type="ECO:0000259" key="11">
    <source>
        <dbReference type="PROSITE" id="PS50929"/>
    </source>
</evidence>
<evidence type="ECO:0000256" key="4">
    <source>
        <dbReference type="ARBA" id="ARBA00022692"/>
    </source>
</evidence>
<protein>
    <submittedName>
        <fullName evidence="12">Multidrug ABC transporter ATP-binding protein</fullName>
    </submittedName>
</protein>
<keyword evidence="3" id="KW-1003">Cell membrane</keyword>
<dbReference type="PANTHER" id="PTHR24221">
    <property type="entry name" value="ATP-BINDING CASSETTE SUB-FAMILY B"/>
    <property type="match status" value="1"/>
</dbReference>
<dbReference type="InterPro" id="IPR036640">
    <property type="entry name" value="ABC1_TM_sf"/>
</dbReference>
<comment type="caution">
    <text evidence="12">The sequence shown here is derived from an EMBL/GenBank/DDBJ whole genome shotgun (WGS) entry which is preliminary data.</text>
</comment>
<feature type="domain" description="ABC transmembrane type-1" evidence="11">
    <location>
        <begin position="22"/>
        <end position="304"/>
    </location>
</feature>
<name>A0A917JHQ3_9ENTE</name>
<evidence type="ECO:0000256" key="8">
    <source>
        <dbReference type="ARBA" id="ARBA00023136"/>
    </source>
</evidence>
<dbReference type="GO" id="GO:0016887">
    <property type="term" value="F:ATP hydrolysis activity"/>
    <property type="evidence" value="ECO:0007669"/>
    <property type="project" value="InterPro"/>
</dbReference>